<keyword evidence="4" id="KW-1185">Reference proteome</keyword>
<protein>
    <recommendedName>
        <fullName evidence="2">PDZ domain-containing protein</fullName>
    </recommendedName>
</protein>
<gene>
    <name evidence="3" type="ORF">NQ317_006263</name>
</gene>
<dbReference type="InterPro" id="IPR036034">
    <property type="entry name" value="PDZ_sf"/>
</dbReference>
<feature type="region of interest" description="Disordered" evidence="1">
    <location>
        <begin position="102"/>
        <end position="131"/>
    </location>
</feature>
<sequence>MLSFLLDINGSISQKWKRLRKCCSSLRGTSIHNTETPKTTLLESSGPHILVSTPHATSSLRISNTKKSSVQDVLRAKFNQIHVGLRKRRPLSVQEFFHNTGQEKQPTFYVPSPSTNPDTNTNEEDKPPTRRWSVIAINKPEKGTKNTAKLEDLNIKIPKTKLNKTSDRARSQSPAWKKDQLKTQVIRPHFTSKVTSSKSHYELVGSRQKPDVKRECDQQESIEELEEIEEEESKFCTLPRGGNTFTIRQVVFQKGPEFKPLGFSIVGGRDSPKGSMGIYVKTIFPNGQAADSGTLREGDEILAVNSKPLHGASHKEAIDVFKQIRSGSVLLHIGRRVTKKHREKIY</sequence>
<accession>A0ABQ9K6V0</accession>
<feature type="region of interest" description="Disordered" evidence="1">
    <location>
        <begin position="162"/>
        <end position="182"/>
    </location>
</feature>
<feature type="compositionally biased region" description="Basic and acidic residues" evidence="1">
    <location>
        <begin position="164"/>
        <end position="181"/>
    </location>
</feature>
<evidence type="ECO:0000259" key="2">
    <source>
        <dbReference type="PROSITE" id="PS50106"/>
    </source>
</evidence>
<evidence type="ECO:0000313" key="3">
    <source>
        <dbReference type="EMBL" id="KAJ8985889.1"/>
    </source>
</evidence>
<evidence type="ECO:0000313" key="4">
    <source>
        <dbReference type="Proteomes" id="UP001162164"/>
    </source>
</evidence>
<dbReference type="PANTHER" id="PTHR11324:SF16">
    <property type="entry name" value="PDZ DOMAIN-CONTAINING PROTEIN 2"/>
    <property type="match status" value="1"/>
</dbReference>
<dbReference type="Proteomes" id="UP001162164">
    <property type="component" value="Unassembled WGS sequence"/>
</dbReference>
<dbReference type="SMART" id="SM00228">
    <property type="entry name" value="PDZ"/>
    <property type="match status" value="1"/>
</dbReference>
<feature type="domain" description="PDZ" evidence="2">
    <location>
        <begin position="249"/>
        <end position="323"/>
    </location>
</feature>
<dbReference type="EMBL" id="JAPWTJ010000006">
    <property type="protein sequence ID" value="KAJ8985889.1"/>
    <property type="molecule type" value="Genomic_DNA"/>
</dbReference>
<dbReference type="Pfam" id="PF00595">
    <property type="entry name" value="PDZ"/>
    <property type="match status" value="1"/>
</dbReference>
<comment type="caution">
    <text evidence="3">The sequence shown here is derived from an EMBL/GenBank/DDBJ whole genome shotgun (WGS) entry which is preliminary data.</text>
</comment>
<dbReference type="PROSITE" id="PS50106">
    <property type="entry name" value="PDZ"/>
    <property type="match status" value="1"/>
</dbReference>
<proteinExistence type="predicted"/>
<name>A0ABQ9K6V0_9CUCU</name>
<organism evidence="3 4">
    <name type="scientific">Molorchus minor</name>
    <dbReference type="NCBI Taxonomy" id="1323400"/>
    <lineage>
        <taxon>Eukaryota</taxon>
        <taxon>Metazoa</taxon>
        <taxon>Ecdysozoa</taxon>
        <taxon>Arthropoda</taxon>
        <taxon>Hexapoda</taxon>
        <taxon>Insecta</taxon>
        <taxon>Pterygota</taxon>
        <taxon>Neoptera</taxon>
        <taxon>Endopterygota</taxon>
        <taxon>Coleoptera</taxon>
        <taxon>Polyphaga</taxon>
        <taxon>Cucujiformia</taxon>
        <taxon>Chrysomeloidea</taxon>
        <taxon>Cerambycidae</taxon>
        <taxon>Lamiinae</taxon>
        <taxon>Monochamini</taxon>
        <taxon>Molorchus</taxon>
    </lineage>
</organism>
<dbReference type="InterPro" id="IPR001478">
    <property type="entry name" value="PDZ"/>
</dbReference>
<dbReference type="SUPFAM" id="SSF50156">
    <property type="entry name" value="PDZ domain-like"/>
    <property type="match status" value="1"/>
</dbReference>
<dbReference type="Gene3D" id="2.30.42.10">
    <property type="match status" value="1"/>
</dbReference>
<reference evidence="3" key="1">
    <citation type="journal article" date="2023" name="Insect Mol. Biol.">
        <title>Genome sequencing provides insights into the evolution of gene families encoding plant cell wall-degrading enzymes in longhorned beetles.</title>
        <authorList>
            <person name="Shin N.R."/>
            <person name="Okamura Y."/>
            <person name="Kirsch R."/>
            <person name="Pauchet Y."/>
        </authorList>
    </citation>
    <scope>NUCLEOTIDE SEQUENCE</scope>
    <source>
        <strain evidence="3">MMC_N1</strain>
    </source>
</reference>
<dbReference type="PANTHER" id="PTHR11324">
    <property type="entry name" value="IL16-RELATED"/>
    <property type="match status" value="1"/>
</dbReference>
<evidence type="ECO:0000256" key="1">
    <source>
        <dbReference type="SAM" id="MobiDB-lite"/>
    </source>
</evidence>
<dbReference type="CDD" id="cd06759">
    <property type="entry name" value="PDZ3_PDZD2-PDZ1_hPro-IL-16-like"/>
    <property type="match status" value="1"/>
</dbReference>